<dbReference type="Proteomes" id="UP000006671">
    <property type="component" value="Unassembled WGS sequence"/>
</dbReference>
<keyword evidence="3" id="KW-1185">Reference proteome</keyword>
<gene>
    <name evidence="2" type="ORF">NAEGRDRAFT_65514</name>
</gene>
<dbReference type="KEGG" id="ngr:NAEGRDRAFT_65514"/>
<organism evidence="3">
    <name type="scientific">Naegleria gruberi</name>
    <name type="common">Amoeba</name>
    <dbReference type="NCBI Taxonomy" id="5762"/>
    <lineage>
        <taxon>Eukaryota</taxon>
        <taxon>Discoba</taxon>
        <taxon>Heterolobosea</taxon>
        <taxon>Tetramitia</taxon>
        <taxon>Eutetramitia</taxon>
        <taxon>Vahlkampfiidae</taxon>
        <taxon>Naegleria</taxon>
    </lineage>
</organism>
<dbReference type="EMBL" id="GG738858">
    <property type="protein sequence ID" value="EFC46501.1"/>
    <property type="molecule type" value="Genomic_DNA"/>
</dbReference>
<feature type="compositionally biased region" description="Low complexity" evidence="1">
    <location>
        <begin position="52"/>
        <end position="72"/>
    </location>
</feature>
<evidence type="ECO:0000256" key="1">
    <source>
        <dbReference type="SAM" id="MobiDB-lite"/>
    </source>
</evidence>
<feature type="compositionally biased region" description="Low complexity" evidence="1">
    <location>
        <begin position="1"/>
        <end position="40"/>
    </location>
</feature>
<reference evidence="2 3" key="1">
    <citation type="journal article" date="2010" name="Cell">
        <title>The genome of Naegleria gruberi illuminates early eukaryotic versatility.</title>
        <authorList>
            <person name="Fritz-Laylin L.K."/>
            <person name="Prochnik S.E."/>
            <person name="Ginger M.L."/>
            <person name="Dacks J.B."/>
            <person name="Carpenter M.L."/>
            <person name="Field M.C."/>
            <person name="Kuo A."/>
            <person name="Paredez A."/>
            <person name="Chapman J."/>
            <person name="Pham J."/>
            <person name="Shu S."/>
            <person name="Neupane R."/>
            <person name="Cipriano M."/>
            <person name="Mancuso J."/>
            <person name="Tu H."/>
            <person name="Salamov A."/>
            <person name="Lindquist E."/>
            <person name="Shapiro H."/>
            <person name="Lucas S."/>
            <person name="Grigoriev I.V."/>
            <person name="Cande W.Z."/>
            <person name="Fulton C."/>
            <person name="Rokhsar D.S."/>
            <person name="Dawson S.C."/>
        </authorList>
    </citation>
    <scope>NUCLEOTIDE SEQUENCE [LARGE SCALE GENOMIC DNA]</scope>
    <source>
        <strain evidence="2 3">NEG-M</strain>
    </source>
</reference>
<dbReference type="GeneID" id="8859863"/>
<feature type="region of interest" description="Disordered" evidence="1">
    <location>
        <begin position="1"/>
        <end position="78"/>
    </location>
</feature>
<protein>
    <submittedName>
        <fullName evidence="2">Predicted protein</fullName>
    </submittedName>
</protein>
<dbReference type="RefSeq" id="XP_002679245.1">
    <property type="nucleotide sequence ID" value="XM_002679199.1"/>
</dbReference>
<dbReference type="OMA" id="GKWKGGM"/>
<dbReference type="VEuPathDB" id="AmoebaDB:NAEGRDRAFT_65514"/>
<proteinExistence type="predicted"/>
<dbReference type="AlphaFoldDB" id="D2V9P8"/>
<dbReference type="InParanoid" id="D2V9P8"/>
<dbReference type="OrthoDB" id="10266009at2759"/>
<evidence type="ECO:0000313" key="2">
    <source>
        <dbReference type="EMBL" id="EFC46501.1"/>
    </source>
</evidence>
<evidence type="ECO:0000313" key="3">
    <source>
        <dbReference type="Proteomes" id="UP000006671"/>
    </source>
</evidence>
<sequence length="343" mass="39744">MSPAVSSNKSSRHQQQQQRGSSGVVNQSQIASKSSSSTQQKPIKLLPILQQASEASNNKPSSNKKPSSIIEEQQNKASLVSEPKIIKFSSLVNLESIKNPYDIASSNHDNNINFNNKHSSLDGKEKQIALTIREKKELKQLEHSKYMEKLKEYSQDIKHTRKGEAFDIENNRYISRKNELQKEMDQLTFEMKKFVYDQTFNKSQNGNMVTNQELSEKQKFKIKQMMKEEYRQQGKDVSSLNEKSKYVNYKEFKQEKQKELKMERIETREMIKNGILDKKQLRKKRLMEQQRKSSQTRKFYAKHGAPNEIGVAAIKSKYGKGGAVGKWKGGMLHIRKEDLYTLK</sequence>
<accession>D2V9P8</accession>
<name>D2V9P8_NAEGR</name>